<keyword evidence="6" id="KW-1185">Reference proteome</keyword>
<reference evidence="5 6" key="1">
    <citation type="submission" date="2017-04" db="EMBL/GenBank/DDBJ databases">
        <authorList>
            <person name="Afonso C.L."/>
            <person name="Miller P.J."/>
            <person name="Scott M.A."/>
            <person name="Spackman E."/>
            <person name="Goraichik I."/>
            <person name="Dimitrov K.M."/>
            <person name="Suarez D.L."/>
            <person name="Swayne D.E."/>
        </authorList>
    </citation>
    <scope>NUCLEOTIDE SEQUENCE [LARGE SCALE GENOMIC DNA]</scope>
    <source>
        <strain evidence="5 6">DSM 11270</strain>
    </source>
</reference>
<dbReference type="Pfam" id="PF00929">
    <property type="entry name" value="RNase_T"/>
    <property type="match status" value="1"/>
</dbReference>
<proteinExistence type="predicted"/>
<accession>A0A1W1VRT5</accession>
<evidence type="ECO:0000259" key="4">
    <source>
        <dbReference type="SMART" id="SM00479"/>
    </source>
</evidence>
<dbReference type="GO" id="GO:0003676">
    <property type="term" value="F:nucleic acid binding"/>
    <property type="evidence" value="ECO:0007669"/>
    <property type="project" value="InterPro"/>
</dbReference>
<keyword evidence="1" id="KW-0540">Nuclease</keyword>
<gene>
    <name evidence="5" type="ORF">SAMN00017405_1455</name>
</gene>
<evidence type="ECO:0000256" key="2">
    <source>
        <dbReference type="ARBA" id="ARBA00022801"/>
    </source>
</evidence>
<dbReference type="InterPro" id="IPR036397">
    <property type="entry name" value="RNaseH_sf"/>
</dbReference>
<sequence>MNYIVFDLEYNQHFNYSNEKKRTINKHKCPFEIIQIGAIKLDSNFKTISTFDKLVKPIIYKRIHPYVKKITGITKDQLSTEKQFPEIYEEFVEFISPEKCVFCIWGGSDMKELFSNIKYHQLDSTLIPRDYIDIQSYATNQLNFTKGNNVGLSKAVEMFEIPQNNDFHNAFNDAYYTAEIFKLIYNEKIIPKTYNQQNSIRKKSTSPKVDTYRLIKQFEKMFNRNISDEEKKIIKLAYLMGKTNQFTFKAKE</sequence>
<evidence type="ECO:0000256" key="1">
    <source>
        <dbReference type="ARBA" id="ARBA00022722"/>
    </source>
</evidence>
<dbReference type="GO" id="GO:0000175">
    <property type="term" value="F:3'-5'-RNA exonuclease activity"/>
    <property type="evidence" value="ECO:0007669"/>
    <property type="project" value="InterPro"/>
</dbReference>
<dbReference type="Gene3D" id="3.30.420.10">
    <property type="entry name" value="Ribonuclease H-like superfamily/Ribonuclease H"/>
    <property type="match status" value="1"/>
</dbReference>
<dbReference type="SMART" id="SM00479">
    <property type="entry name" value="EXOIII"/>
    <property type="match status" value="1"/>
</dbReference>
<dbReference type="AlphaFoldDB" id="A0A1W1VRT5"/>
<dbReference type="CDD" id="cd06133">
    <property type="entry name" value="ERI-1_3'hExo_like"/>
    <property type="match status" value="1"/>
</dbReference>
<dbReference type="PANTHER" id="PTHR23044">
    <property type="entry name" value="3'-5' EXONUCLEASE ERI1-RELATED"/>
    <property type="match status" value="1"/>
</dbReference>
<keyword evidence="2" id="KW-0378">Hydrolase</keyword>
<keyword evidence="3 5" id="KW-0269">Exonuclease</keyword>
<dbReference type="Proteomes" id="UP000192731">
    <property type="component" value="Unassembled WGS sequence"/>
</dbReference>
<dbReference type="SUPFAM" id="SSF53098">
    <property type="entry name" value="Ribonuclease H-like"/>
    <property type="match status" value="1"/>
</dbReference>
<organism evidence="5 6">
    <name type="scientific">Desulfonispora thiosulfatigenes DSM 11270</name>
    <dbReference type="NCBI Taxonomy" id="656914"/>
    <lineage>
        <taxon>Bacteria</taxon>
        <taxon>Bacillati</taxon>
        <taxon>Bacillota</taxon>
        <taxon>Clostridia</taxon>
        <taxon>Eubacteriales</taxon>
        <taxon>Peptococcaceae</taxon>
        <taxon>Desulfonispora</taxon>
    </lineage>
</organism>
<protein>
    <submittedName>
        <fullName evidence="5">Inhibitor of the KinA pathway to sporulation, predicted exonuclease</fullName>
    </submittedName>
</protein>
<evidence type="ECO:0000313" key="5">
    <source>
        <dbReference type="EMBL" id="SMB96092.1"/>
    </source>
</evidence>
<feature type="domain" description="Exonuclease" evidence="4">
    <location>
        <begin position="2"/>
        <end position="190"/>
    </location>
</feature>
<dbReference type="PANTHER" id="PTHR23044:SF61">
    <property type="entry name" value="3'-5' EXORIBONUCLEASE 1-RELATED"/>
    <property type="match status" value="1"/>
</dbReference>
<dbReference type="InterPro" id="IPR012337">
    <property type="entry name" value="RNaseH-like_sf"/>
</dbReference>
<dbReference type="InterPro" id="IPR013520">
    <property type="entry name" value="Ribonucl_H"/>
</dbReference>
<evidence type="ECO:0000313" key="6">
    <source>
        <dbReference type="Proteomes" id="UP000192731"/>
    </source>
</evidence>
<dbReference type="RefSeq" id="WP_084054308.1">
    <property type="nucleotide sequence ID" value="NZ_FWWT01000023.1"/>
</dbReference>
<dbReference type="EMBL" id="FWWT01000023">
    <property type="protein sequence ID" value="SMB96092.1"/>
    <property type="molecule type" value="Genomic_DNA"/>
</dbReference>
<evidence type="ECO:0000256" key="3">
    <source>
        <dbReference type="ARBA" id="ARBA00022839"/>
    </source>
</evidence>
<dbReference type="STRING" id="656914.SAMN00017405_1455"/>
<dbReference type="InterPro" id="IPR047201">
    <property type="entry name" value="ERI-1_3'hExo-like"/>
</dbReference>
<dbReference type="OrthoDB" id="159416at2"/>
<name>A0A1W1VRT5_DESTI</name>
<dbReference type="InterPro" id="IPR051274">
    <property type="entry name" value="3-5_Exoribonuclease"/>
</dbReference>